<evidence type="ECO:0000256" key="2">
    <source>
        <dbReference type="ARBA" id="ARBA00011959"/>
    </source>
</evidence>
<dbReference type="Gene3D" id="3.30.70.260">
    <property type="match status" value="1"/>
</dbReference>
<protein>
    <recommendedName>
        <fullName evidence="2">ribose-5-phosphate isomerase</fullName>
        <ecNumber evidence="2">5.3.1.6</ecNumber>
    </recommendedName>
    <alternativeName>
        <fullName evidence="4">Phosphoriboisomerase</fullName>
    </alternativeName>
</protein>
<dbReference type="FunFam" id="3.40.50.1360:FF:000001">
    <property type="entry name" value="Ribose-5-phosphate isomerase A"/>
    <property type="match status" value="1"/>
</dbReference>
<dbReference type="EMBL" id="CAFAAK010000002">
    <property type="protein sequence ID" value="CAB4791480.1"/>
    <property type="molecule type" value="Genomic_DNA"/>
</dbReference>
<accession>A0A6J6BE96</accession>
<dbReference type="PANTHER" id="PTHR11934">
    <property type="entry name" value="RIBOSE-5-PHOSPHATE ISOMERASE"/>
    <property type="match status" value="1"/>
</dbReference>
<comment type="catalytic activity">
    <reaction evidence="1">
        <text>aldehydo-D-ribose 5-phosphate = D-ribulose 5-phosphate</text>
        <dbReference type="Rhea" id="RHEA:14657"/>
        <dbReference type="ChEBI" id="CHEBI:58121"/>
        <dbReference type="ChEBI" id="CHEBI:58273"/>
        <dbReference type="EC" id="5.3.1.6"/>
    </reaction>
</comment>
<keyword evidence="3" id="KW-0413">Isomerase</keyword>
<dbReference type="EMBL" id="CAEZVF010000020">
    <property type="protein sequence ID" value="CAB4616509.1"/>
    <property type="molecule type" value="Genomic_DNA"/>
</dbReference>
<dbReference type="GO" id="GO:0006014">
    <property type="term" value="P:D-ribose metabolic process"/>
    <property type="evidence" value="ECO:0007669"/>
    <property type="project" value="TreeGrafter"/>
</dbReference>
<evidence type="ECO:0000313" key="7">
    <source>
        <dbReference type="EMBL" id="CAB4771166.1"/>
    </source>
</evidence>
<dbReference type="EMBL" id="CAEZZX010000018">
    <property type="protein sequence ID" value="CAB4771166.1"/>
    <property type="molecule type" value="Genomic_DNA"/>
</dbReference>
<dbReference type="GO" id="GO:0005829">
    <property type="term" value="C:cytosol"/>
    <property type="evidence" value="ECO:0007669"/>
    <property type="project" value="TreeGrafter"/>
</dbReference>
<dbReference type="CDD" id="cd01398">
    <property type="entry name" value="RPI_A"/>
    <property type="match status" value="1"/>
</dbReference>
<dbReference type="GO" id="GO:0009052">
    <property type="term" value="P:pentose-phosphate shunt, non-oxidative branch"/>
    <property type="evidence" value="ECO:0007669"/>
    <property type="project" value="InterPro"/>
</dbReference>
<proteinExistence type="predicted"/>
<dbReference type="PANTHER" id="PTHR11934:SF0">
    <property type="entry name" value="RIBOSE-5-PHOSPHATE ISOMERASE"/>
    <property type="match status" value="1"/>
</dbReference>
<dbReference type="SUPFAM" id="SSF75445">
    <property type="entry name" value="D-ribose-5-phosphate isomerase (RpiA), lid domain"/>
    <property type="match status" value="1"/>
</dbReference>
<evidence type="ECO:0000256" key="3">
    <source>
        <dbReference type="ARBA" id="ARBA00023235"/>
    </source>
</evidence>
<dbReference type="AlphaFoldDB" id="A0A6J6BE96"/>
<organism evidence="5">
    <name type="scientific">freshwater metagenome</name>
    <dbReference type="NCBI Taxonomy" id="449393"/>
    <lineage>
        <taxon>unclassified sequences</taxon>
        <taxon>metagenomes</taxon>
        <taxon>ecological metagenomes</taxon>
    </lineage>
</organism>
<dbReference type="NCBIfam" id="TIGR00021">
    <property type="entry name" value="rpiA"/>
    <property type="match status" value="1"/>
</dbReference>
<dbReference type="Gene3D" id="3.40.50.1360">
    <property type="match status" value="1"/>
</dbReference>
<dbReference type="EC" id="5.3.1.6" evidence="2"/>
<dbReference type="InterPro" id="IPR004788">
    <property type="entry name" value="Ribose5P_isomerase_type_A"/>
</dbReference>
<evidence type="ECO:0000256" key="1">
    <source>
        <dbReference type="ARBA" id="ARBA00001713"/>
    </source>
</evidence>
<evidence type="ECO:0000313" key="6">
    <source>
        <dbReference type="EMBL" id="CAB4616509.1"/>
    </source>
</evidence>
<dbReference type="GO" id="GO:0004751">
    <property type="term" value="F:ribose-5-phosphate isomerase activity"/>
    <property type="evidence" value="ECO:0007669"/>
    <property type="project" value="UniProtKB-EC"/>
</dbReference>
<name>A0A6J6BE96_9ZZZZ</name>
<dbReference type="SUPFAM" id="SSF100950">
    <property type="entry name" value="NagB/RpiA/CoA transferase-like"/>
    <property type="match status" value="1"/>
</dbReference>
<evidence type="ECO:0000313" key="5">
    <source>
        <dbReference type="EMBL" id="CAB4537024.1"/>
    </source>
</evidence>
<reference evidence="5" key="1">
    <citation type="submission" date="2020-05" db="EMBL/GenBank/DDBJ databases">
        <authorList>
            <person name="Chiriac C."/>
            <person name="Salcher M."/>
            <person name="Ghai R."/>
            <person name="Kavagutti S V."/>
        </authorList>
    </citation>
    <scope>NUCLEOTIDE SEQUENCE</scope>
</reference>
<gene>
    <name evidence="5" type="ORF">UFOPK1446_00200</name>
    <name evidence="6" type="ORF">UFOPK1939_00236</name>
    <name evidence="7" type="ORF">UFOPK2938_00167</name>
    <name evidence="8" type="ORF">UFOPK3024_00040</name>
</gene>
<dbReference type="Pfam" id="PF06026">
    <property type="entry name" value="Rib_5-P_isom_A"/>
    <property type="match status" value="1"/>
</dbReference>
<dbReference type="InterPro" id="IPR037171">
    <property type="entry name" value="NagB/RpiA_transferase-like"/>
</dbReference>
<evidence type="ECO:0000313" key="8">
    <source>
        <dbReference type="EMBL" id="CAB4791480.1"/>
    </source>
</evidence>
<sequence length="218" mass="22433">MNPSDIEKQAAAVAAAELVESGMKLGLGTGSTVAFLLQALADRAIDVECVSTSPQTEKIARELGLNVSSFAGLDGVAHLDMAIDGADQVDPAGWIIKGGGAAHTREKCVAAAADRFIVIVSSEKLVPALTAPLPLELLDYGLAATLRALGTVSLRDVPRSPDGGVIADWLGSLDDPASLAARLSATPGVIDHGLFSPDMTERVVVAEGTTTRHIMINA</sequence>
<dbReference type="EMBL" id="CAEZSO010000024">
    <property type="protein sequence ID" value="CAB4537024.1"/>
    <property type="molecule type" value="Genomic_DNA"/>
</dbReference>
<evidence type="ECO:0000256" key="4">
    <source>
        <dbReference type="ARBA" id="ARBA00029734"/>
    </source>
</evidence>